<feature type="region of interest" description="Disordered" evidence="1">
    <location>
        <begin position="125"/>
        <end position="146"/>
    </location>
</feature>
<feature type="compositionally biased region" description="Low complexity" evidence="1">
    <location>
        <begin position="133"/>
        <end position="143"/>
    </location>
</feature>
<keyword evidence="3" id="KW-1185">Reference proteome</keyword>
<accession>A0A2J6R3B2</accession>
<evidence type="ECO:0000313" key="2">
    <source>
        <dbReference type="EMBL" id="PMD32998.1"/>
    </source>
</evidence>
<evidence type="ECO:0000313" key="3">
    <source>
        <dbReference type="Proteomes" id="UP000235786"/>
    </source>
</evidence>
<protein>
    <submittedName>
        <fullName evidence="2">Uncharacterized protein</fullName>
    </submittedName>
</protein>
<dbReference type="Proteomes" id="UP000235786">
    <property type="component" value="Unassembled WGS sequence"/>
</dbReference>
<gene>
    <name evidence="2" type="ORF">L207DRAFT_535704</name>
</gene>
<evidence type="ECO:0000256" key="1">
    <source>
        <dbReference type="SAM" id="MobiDB-lite"/>
    </source>
</evidence>
<dbReference type="AlphaFoldDB" id="A0A2J6R3B2"/>
<reference evidence="2 3" key="1">
    <citation type="submission" date="2016-04" db="EMBL/GenBank/DDBJ databases">
        <title>A degradative enzymes factory behind the ericoid mycorrhizal symbiosis.</title>
        <authorList>
            <consortium name="DOE Joint Genome Institute"/>
            <person name="Martino E."/>
            <person name="Morin E."/>
            <person name="Grelet G."/>
            <person name="Kuo A."/>
            <person name="Kohler A."/>
            <person name="Daghino S."/>
            <person name="Barry K."/>
            <person name="Choi C."/>
            <person name="Cichocki N."/>
            <person name="Clum A."/>
            <person name="Copeland A."/>
            <person name="Hainaut M."/>
            <person name="Haridas S."/>
            <person name="Labutti K."/>
            <person name="Lindquist E."/>
            <person name="Lipzen A."/>
            <person name="Khouja H.-R."/>
            <person name="Murat C."/>
            <person name="Ohm R."/>
            <person name="Olson A."/>
            <person name="Spatafora J."/>
            <person name="Veneault-Fourrey C."/>
            <person name="Henrissat B."/>
            <person name="Grigoriev I."/>
            <person name="Martin F."/>
            <person name="Perotto S."/>
        </authorList>
    </citation>
    <scope>NUCLEOTIDE SEQUENCE [LARGE SCALE GENOMIC DNA]</scope>
    <source>
        <strain evidence="2 3">F</strain>
    </source>
</reference>
<sequence>MVSPITSVDAVLCMTDFFVRLGRLHTIREIEEYIITTARHLVYDYKSFTTIVSKTLNRCLAASNRMTWDHIYSSYAADQEDYSTTYIKKTEATEIEWATQNFEKEDDGENNVNFTTMNNIQIAKPITTRHESSSSSNSDSLPSKKQKYTSLLPSLLF</sequence>
<proteinExistence type="predicted"/>
<dbReference type="EMBL" id="KZ613957">
    <property type="protein sequence ID" value="PMD32998.1"/>
    <property type="molecule type" value="Genomic_DNA"/>
</dbReference>
<organism evidence="2 3">
    <name type="scientific">Hyaloscypha variabilis (strain UAMH 11265 / GT02V1 / F)</name>
    <name type="common">Meliniomyces variabilis</name>
    <dbReference type="NCBI Taxonomy" id="1149755"/>
    <lineage>
        <taxon>Eukaryota</taxon>
        <taxon>Fungi</taxon>
        <taxon>Dikarya</taxon>
        <taxon>Ascomycota</taxon>
        <taxon>Pezizomycotina</taxon>
        <taxon>Leotiomycetes</taxon>
        <taxon>Helotiales</taxon>
        <taxon>Hyaloscyphaceae</taxon>
        <taxon>Hyaloscypha</taxon>
        <taxon>Hyaloscypha variabilis</taxon>
    </lineage>
</organism>
<name>A0A2J6R3B2_HYAVF</name>